<evidence type="ECO:0000256" key="14">
    <source>
        <dbReference type="SAM" id="MobiDB-lite"/>
    </source>
</evidence>
<evidence type="ECO:0000256" key="7">
    <source>
        <dbReference type="ARBA" id="ARBA00022989"/>
    </source>
</evidence>
<evidence type="ECO:0000259" key="15">
    <source>
        <dbReference type="PROSITE" id="PS51371"/>
    </source>
</evidence>
<dbReference type="Ensembl" id="ENSGALT00010044288.1">
    <property type="protein sequence ID" value="ENSGALP00010026346.1"/>
    <property type="gene ID" value="ENSGALG00010018350.1"/>
</dbReference>
<feature type="domain" description="CBS" evidence="15">
    <location>
        <begin position="137"/>
        <end position="203"/>
    </location>
</feature>
<dbReference type="FunFam" id="3.10.580.10:FF:000001">
    <property type="entry name" value="Putative metal transporter CNNM3 isoform 2"/>
    <property type="match status" value="1"/>
</dbReference>
<evidence type="ECO:0000256" key="10">
    <source>
        <dbReference type="ARBA" id="ARBA00023136"/>
    </source>
</evidence>
<comment type="subcellular location">
    <subcellularLocation>
        <location evidence="1 13">Cell membrane</location>
        <topology evidence="1 13">Multi-pass membrane protein</topology>
    </subcellularLocation>
</comment>
<comment type="function">
    <text evidence="13">Metal transporter.</text>
</comment>
<protein>
    <recommendedName>
        <fullName evidence="13">Metal transporter</fullName>
    </recommendedName>
</protein>
<dbReference type="GO" id="GO:0006811">
    <property type="term" value="P:monoatomic ion transport"/>
    <property type="evidence" value="ECO:0007669"/>
    <property type="project" value="UniProtKB-KW"/>
</dbReference>
<feature type="domain" description="CNNM transmembrane" evidence="16">
    <location>
        <begin position="1"/>
        <end position="49"/>
    </location>
</feature>
<dbReference type="InterPro" id="IPR045095">
    <property type="entry name" value="ACDP"/>
</dbReference>
<feature type="compositionally biased region" description="Polar residues" evidence="14">
    <location>
        <begin position="437"/>
        <end position="447"/>
    </location>
</feature>
<evidence type="ECO:0000256" key="11">
    <source>
        <dbReference type="PROSITE-ProRule" id="PRU00703"/>
    </source>
</evidence>
<evidence type="ECO:0000259" key="16">
    <source>
        <dbReference type="PROSITE" id="PS51846"/>
    </source>
</evidence>
<keyword evidence="5 12" id="KW-0812">Transmembrane</keyword>
<keyword evidence="9 11" id="KW-0129">CBS domain</keyword>
<evidence type="ECO:0000313" key="17">
    <source>
        <dbReference type="Ensembl" id="ENSGALP00010026346.1"/>
    </source>
</evidence>
<organism evidence="17 18">
    <name type="scientific">Gallus gallus</name>
    <name type="common">Chicken</name>
    <dbReference type="NCBI Taxonomy" id="9031"/>
    <lineage>
        <taxon>Eukaryota</taxon>
        <taxon>Metazoa</taxon>
        <taxon>Chordata</taxon>
        <taxon>Craniata</taxon>
        <taxon>Vertebrata</taxon>
        <taxon>Euteleostomi</taxon>
        <taxon>Archelosauria</taxon>
        <taxon>Archosauria</taxon>
        <taxon>Dinosauria</taxon>
        <taxon>Saurischia</taxon>
        <taxon>Theropoda</taxon>
        <taxon>Coelurosauria</taxon>
        <taxon>Aves</taxon>
        <taxon>Neognathae</taxon>
        <taxon>Galloanserae</taxon>
        <taxon>Galliformes</taxon>
        <taxon>Phasianidae</taxon>
        <taxon>Phasianinae</taxon>
        <taxon>Gallus</taxon>
    </lineage>
</organism>
<proteinExistence type="inferred from homology"/>
<keyword evidence="8" id="KW-0406">Ion transport</keyword>
<evidence type="ECO:0000256" key="4">
    <source>
        <dbReference type="ARBA" id="ARBA00022475"/>
    </source>
</evidence>
<comment type="similarity">
    <text evidence="2 13">Belongs to the ACDP family.</text>
</comment>
<dbReference type="PANTHER" id="PTHR12064">
    <property type="entry name" value="METAL TRANSPORTER CNNM"/>
    <property type="match status" value="1"/>
</dbReference>
<evidence type="ECO:0000313" key="18">
    <source>
        <dbReference type="Proteomes" id="UP000000539"/>
    </source>
</evidence>
<evidence type="ECO:0000256" key="5">
    <source>
        <dbReference type="ARBA" id="ARBA00022692"/>
    </source>
</evidence>
<name>A0A8V0YZB0_CHICK</name>
<dbReference type="Pfam" id="PF25562">
    <property type="entry name" value="CNBH_CNNM2_C"/>
    <property type="match status" value="2"/>
</dbReference>
<feature type="compositionally biased region" description="Low complexity" evidence="14">
    <location>
        <begin position="545"/>
        <end position="560"/>
    </location>
</feature>
<dbReference type="Pfam" id="PF00571">
    <property type="entry name" value="CBS"/>
    <property type="match status" value="1"/>
</dbReference>
<dbReference type="Proteomes" id="UP000000539">
    <property type="component" value="Chromosome 6"/>
</dbReference>
<keyword evidence="7 12" id="KW-1133">Transmembrane helix</keyword>
<dbReference type="OrthoDB" id="5353557at2759"/>
<keyword evidence="4" id="KW-1003">Cell membrane</keyword>
<keyword evidence="3" id="KW-0813">Transport</keyword>
<reference evidence="17" key="1">
    <citation type="submission" date="2020-11" db="EMBL/GenBank/DDBJ databases">
        <title>Gallus gallus (Chicken) genome, bGalGal1, GRCg7b, maternal haplotype autosomes + Z &amp; W.</title>
        <authorList>
            <person name="Warren W."/>
            <person name="Formenti G."/>
            <person name="Fedrigo O."/>
            <person name="Haase B."/>
            <person name="Mountcastle J."/>
            <person name="Balacco J."/>
            <person name="Tracey A."/>
            <person name="Schneider V."/>
            <person name="Okimoto R."/>
            <person name="Cheng H."/>
            <person name="Hawken R."/>
            <person name="Howe K."/>
            <person name="Jarvis E.D."/>
        </authorList>
    </citation>
    <scope>NUCLEOTIDE SEQUENCE [LARGE SCALE GENOMIC DNA]</scope>
    <source>
        <strain evidence="17">Broiler</strain>
    </source>
</reference>
<evidence type="ECO:0000256" key="6">
    <source>
        <dbReference type="ARBA" id="ARBA00022737"/>
    </source>
</evidence>
<dbReference type="InterPro" id="IPR046342">
    <property type="entry name" value="CBS_dom_sf"/>
</dbReference>
<dbReference type="InterPro" id="IPR000644">
    <property type="entry name" value="CBS_dom"/>
</dbReference>
<gene>
    <name evidence="17" type="primary">CNNM1</name>
</gene>
<keyword evidence="10 12" id="KW-0472">Membrane</keyword>
<dbReference type="AlphaFoldDB" id="A0A8V0YZB0"/>
<feature type="region of interest" description="Disordered" evidence="14">
    <location>
        <begin position="416"/>
        <end position="473"/>
    </location>
</feature>
<feature type="compositionally biased region" description="Polar residues" evidence="14">
    <location>
        <begin position="350"/>
        <end position="364"/>
    </location>
</feature>
<dbReference type="Gene3D" id="3.10.580.10">
    <property type="entry name" value="CBS-domain"/>
    <property type="match status" value="1"/>
</dbReference>
<dbReference type="GO" id="GO:0010960">
    <property type="term" value="P:magnesium ion homeostasis"/>
    <property type="evidence" value="ECO:0007669"/>
    <property type="project" value="InterPro"/>
</dbReference>
<dbReference type="PANTHER" id="PTHR12064:SF28">
    <property type="entry name" value="METAL TRANSPORTER CNNM1"/>
    <property type="match status" value="1"/>
</dbReference>
<dbReference type="InterPro" id="IPR044751">
    <property type="entry name" value="Ion_transp-like_CBS"/>
</dbReference>
<dbReference type="CDD" id="cd04590">
    <property type="entry name" value="CBS_pair_CorC_HlyC_assoc"/>
    <property type="match status" value="1"/>
</dbReference>
<dbReference type="PROSITE" id="PS51846">
    <property type="entry name" value="CNNM"/>
    <property type="match status" value="1"/>
</dbReference>
<evidence type="ECO:0000256" key="12">
    <source>
        <dbReference type="PROSITE-ProRule" id="PRU01193"/>
    </source>
</evidence>
<sequence length="560" mass="62974">MLAAFPLCYPLSRLLDWALRQELSVFSTRERLLETLRAAGPHGDLVREELAMVQGALELRTKVVEDVLTPLADCFMLRSDAVLDFATVSEILRSGYTRIPVYEGDRRDNIVDLLFVKDLAFVDPDDCTPLQTVTRFYRRPLHCVFNDTRLDTLLEEFKKGKSHLAIVQRVNNEGEGDPFYEVMGIVTLEDVIEEIIKSEILDETDLYTNNRKKERVPHRGRKPQDFSIFRLSDSEMKVKISPQLLLATHRFMATEVEPFKSPYLSEKILLRLLKHPNVIQELKYDRKNKKAAEHYLYQRNRPVDYFVLILQITMCGKWAAWRDPPSCVVPVSVSRTFAFSRGDSLAGSPVNRSPSRCSGLNRSESPNREHNDYGGSTTQLYSSSNNIYTPDYSVHILCDVQFVKVTRQQYQNALVASRMDSSPQSPDVEAFDRDSTKASTARGTPQTPKEDTTTLLIERNSRSEGQRSPSDSVCLRMEAIPFIQEELAEQQDGGEQQGESGWGQSSGAAGARAAPGHCRQAGLLQTGSAAALGWRQSPQEGRSGAAPLPAAPRRLWARGC</sequence>
<dbReference type="GO" id="GO:0005886">
    <property type="term" value="C:plasma membrane"/>
    <property type="evidence" value="ECO:0007669"/>
    <property type="project" value="UniProtKB-SubCell"/>
</dbReference>
<evidence type="ECO:0000256" key="13">
    <source>
        <dbReference type="RuleBase" id="RU369091"/>
    </source>
</evidence>
<dbReference type="GeneTree" id="ENSGT00940000157525"/>
<evidence type="ECO:0000256" key="2">
    <source>
        <dbReference type="ARBA" id="ARBA00010484"/>
    </source>
</evidence>
<reference evidence="17" key="2">
    <citation type="submission" date="2025-08" db="UniProtKB">
        <authorList>
            <consortium name="Ensembl"/>
        </authorList>
    </citation>
    <scope>IDENTIFICATION</scope>
    <source>
        <strain evidence="17">broiler</strain>
    </source>
</reference>
<dbReference type="PROSITE" id="PS51371">
    <property type="entry name" value="CBS"/>
    <property type="match status" value="1"/>
</dbReference>
<dbReference type="SUPFAM" id="SSF54631">
    <property type="entry name" value="CBS-domain pair"/>
    <property type="match status" value="1"/>
</dbReference>
<accession>A0A8V0YZB0</accession>
<keyword evidence="18" id="KW-1185">Reference proteome</keyword>
<feature type="region of interest" description="Disordered" evidence="14">
    <location>
        <begin position="489"/>
        <end position="560"/>
    </location>
</feature>
<keyword evidence="6" id="KW-0677">Repeat</keyword>
<feature type="compositionally biased region" description="Polar residues" evidence="14">
    <location>
        <begin position="416"/>
        <end position="425"/>
    </location>
</feature>
<dbReference type="InterPro" id="IPR002550">
    <property type="entry name" value="CNNM"/>
</dbReference>
<evidence type="ECO:0000256" key="3">
    <source>
        <dbReference type="ARBA" id="ARBA00022448"/>
    </source>
</evidence>
<dbReference type="GO" id="GO:0022857">
    <property type="term" value="F:transmembrane transporter activity"/>
    <property type="evidence" value="ECO:0007669"/>
    <property type="project" value="UniProtKB-UniRule"/>
</dbReference>
<feature type="region of interest" description="Disordered" evidence="14">
    <location>
        <begin position="343"/>
        <end position="378"/>
    </location>
</feature>
<reference evidence="17" key="3">
    <citation type="submission" date="2025-09" db="UniProtKB">
        <authorList>
            <consortium name="Ensembl"/>
        </authorList>
    </citation>
    <scope>IDENTIFICATION</scope>
    <source>
        <strain evidence="17">broiler</strain>
    </source>
</reference>
<feature type="compositionally biased region" description="Low complexity" evidence="14">
    <location>
        <begin position="490"/>
        <end position="516"/>
    </location>
</feature>
<evidence type="ECO:0000256" key="1">
    <source>
        <dbReference type="ARBA" id="ARBA00004651"/>
    </source>
</evidence>
<evidence type="ECO:0000256" key="9">
    <source>
        <dbReference type="ARBA" id="ARBA00023122"/>
    </source>
</evidence>
<evidence type="ECO:0000256" key="8">
    <source>
        <dbReference type="ARBA" id="ARBA00023065"/>
    </source>
</evidence>